<evidence type="ECO:0000313" key="5">
    <source>
        <dbReference type="Proteomes" id="UP000297714"/>
    </source>
</evidence>
<dbReference type="InterPro" id="IPR046865">
    <property type="entry name" value="FapA_b_solenoid"/>
</dbReference>
<dbReference type="PANTHER" id="PTHR38032:SF1">
    <property type="entry name" value="RNA-BINDING PROTEIN KHPB N-TERMINAL DOMAIN-CONTAINING PROTEIN"/>
    <property type="match status" value="1"/>
</dbReference>
<dbReference type="PANTHER" id="PTHR38032">
    <property type="entry name" value="POLYMERASE-RELATED"/>
    <property type="match status" value="1"/>
</dbReference>
<accession>A0A4Z0YFB4</accession>
<organism evidence="4 5">
    <name type="scientific">Caproiciproducens galactitolivorans</name>
    <dbReference type="NCBI Taxonomy" id="642589"/>
    <lineage>
        <taxon>Bacteria</taxon>
        <taxon>Bacillati</taxon>
        <taxon>Bacillota</taxon>
        <taxon>Clostridia</taxon>
        <taxon>Eubacteriales</taxon>
        <taxon>Acutalibacteraceae</taxon>
        <taxon>Caproiciproducens</taxon>
    </lineage>
</organism>
<evidence type="ECO:0000313" key="4">
    <source>
        <dbReference type="EMBL" id="TGJ77911.1"/>
    </source>
</evidence>
<sequence length="489" mass="53471">MSLDSDSHLEEQEAQKEEPKPQFDLTVSVDSMAAYLRVKPAAADQVVTYDEVLNYLTEKEVTYGIREAAIRDFCDGKKYYMELLCAQGDPPVDGEDGYITYNFDTDTDFRPKEREDGTVDFRDLGTVKNISKGEELCRIVPPTPGKDGRDVYNREVSFKPGRSPVLPAGLNTEVSEDGLALVAGVDGCIEFKKSRIDVNEVFIVRGDVNSASGNIKAIGSVIVQGDVREGFSVTAGKDITIRGMAEGAFIEAQGNITISNGMNGMGRGTLKAGGNIVGKYFENAVLEAEGDIYADVLMTCRAKAGGSIILKGRKASLIGGKYEAGQKIVARNIGTGTSGKTAVSIQSSTLNDLLTANSDQESKEALEQQLTNAENDLEDFQNKFSELRVHIKADSQLNPEQKNQMIKAAILRKAKMAEEIQEIKDKIKQTDEKRNSLFQFKIVGTGVVYIGTKMSIGPYNLTLTADYSNMKFYINSDQIVFNPVLPSDF</sequence>
<dbReference type="OrthoDB" id="9760122at2"/>
<dbReference type="AlphaFoldDB" id="A0A4Z0YFB4"/>
<evidence type="ECO:0000256" key="1">
    <source>
        <dbReference type="SAM" id="Coils"/>
    </source>
</evidence>
<feature type="coiled-coil region" evidence="1">
    <location>
        <begin position="356"/>
        <end position="433"/>
    </location>
</feature>
<dbReference type="EMBL" id="SRMQ01000001">
    <property type="protein sequence ID" value="TGJ77911.1"/>
    <property type="molecule type" value="Genomic_DNA"/>
</dbReference>
<evidence type="ECO:0000256" key="2">
    <source>
        <dbReference type="SAM" id="MobiDB-lite"/>
    </source>
</evidence>
<dbReference type="Proteomes" id="UP000297714">
    <property type="component" value="Unassembled WGS sequence"/>
</dbReference>
<keyword evidence="5" id="KW-1185">Reference proteome</keyword>
<gene>
    <name evidence="4" type="ORF">CAGA_03200</name>
</gene>
<feature type="compositionally biased region" description="Basic and acidic residues" evidence="2">
    <location>
        <begin position="1"/>
        <end position="21"/>
    </location>
</feature>
<protein>
    <recommendedName>
        <fullName evidence="3">Flagellar Assembly Protein A N-terminal region domain-containing protein</fullName>
    </recommendedName>
</protein>
<dbReference type="RefSeq" id="WP_135656999.1">
    <property type="nucleotide sequence ID" value="NZ_JAJUFJ010000001.1"/>
</dbReference>
<dbReference type="Pfam" id="PF03961">
    <property type="entry name" value="FapA"/>
    <property type="match status" value="1"/>
</dbReference>
<feature type="region of interest" description="Disordered" evidence="2">
    <location>
        <begin position="1"/>
        <end position="23"/>
    </location>
</feature>
<dbReference type="InterPro" id="IPR005646">
    <property type="entry name" value="FapA"/>
</dbReference>
<reference evidence="4 5" key="1">
    <citation type="submission" date="2019-04" db="EMBL/GenBank/DDBJ databases">
        <authorList>
            <person name="Poehlein A."/>
            <person name="Bengelsdorf F.R."/>
            <person name="Duerre P."/>
            <person name="Daniel R."/>
        </authorList>
    </citation>
    <scope>NUCLEOTIDE SEQUENCE [LARGE SCALE GENOMIC DNA]</scope>
    <source>
        <strain evidence="4 5">BS-1</strain>
    </source>
</reference>
<keyword evidence="1" id="KW-0175">Coiled coil</keyword>
<dbReference type="Pfam" id="PF20250">
    <property type="entry name" value="FapA_N"/>
    <property type="match status" value="1"/>
</dbReference>
<feature type="domain" description="Flagellar Assembly Protein A N-terminal region" evidence="3">
    <location>
        <begin position="24"/>
        <end position="193"/>
    </location>
</feature>
<comment type="caution">
    <text evidence="4">The sequence shown here is derived from an EMBL/GenBank/DDBJ whole genome shotgun (WGS) entry which is preliminary data.</text>
</comment>
<dbReference type="InterPro" id="IPR046866">
    <property type="entry name" value="FapA_N"/>
</dbReference>
<evidence type="ECO:0000259" key="3">
    <source>
        <dbReference type="Pfam" id="PF20250"/>
    </source>
</evidence>
<name>A0A4Z0YFB4_9FIRM</name>
<proteinExistence type="predicted"/>